<keyword evidence="7" id="KW-1185">Reference proteome</keyword>
<evidence type="ECO:0000256" key="3">
    <source>
        <dbReference type="ARBA" id="ARBA00022833"/>
    </source>
</evidence>
<keyword evidence="2 4" id="KW-0863">Zinc-finger</keyword>
<name>A0AA85G4R0_9TREM</name>
<evidence type="ECO:0000256" key="5">
    <source>
        <dbReference type="SAM" id="MobiDB-lite"/>
    </source>
</evidence>
<dbReference type="PANTHER" id="PTHR46016:SF1">
    <property type="entry name" value="RING-TYPE DOMAIN-CONTAINING PROTEIN"/>
    <property type="match status" value="1"/>
</dbReference>
<dbReference type="GO" id="GO:0000209">
    <property type="term" value="P:protein polyubiquitination"/>
    <property type="evidence" value="ECO:0007669"/>
    <property type="project" value="TreeGrafter"/>
</dbReference>
<dbReference type="PANTHER" id="PTHR46016">
    <property type="entry name" value="ZINC FINGER, RING/FYVE/PHD-TYPE"/>
    <property type="match status" value="1"/>
</dbReference>
<dbReference type="Gene3D" id="3.30.40.10">
    <property type="entry name" value="Zinc/RING finger domain, C3HC4 (zinc finger)"/>
    <property type="match status" value="1"/>
</dbReference>
<dbReference type="GO" id="GO:0006511">
    <property type="term" value="P:ubiquitin-dependent protein catabolic process"/>
    <property type="evidence" value="ECO:0007669"/>
    <property type="project" value="TreeGrafter"/>
</dbReference>
<reference evidence="7" key="1">
    <citation type="submission" date="2022-06" db="EMBL/GenBank/DDBJ databases">
        <authorList>
            <person name="Berger JAMES D."/>
            <person name="Berger JAMES D."/>
        </authorList>
    </citation>
    <scope>NUCLEOTIDE SEQUENCE [LARGE SCALE GENOMIC DNA]</scope>
</reference>
<dbReference type="Proteomes" id="UP000050792">
    <property type="component" value="Unassembled WGS sequence"/>
</dbReference>
<dbReference type="SMART" id="SM00504">
    <property type="entry name" value="Ubox"/>
    <property type="match status" value="1"/>
</dbReference>
<sequence>MSDTVQESYQVFCRASSHTMTGQRRSIKRNSTRKSDVLPEERTFVNPSALSPHLSCPICQEIFWNPQRAPCGHSFCKSCIEPWIQNTPNCPVDRKAIPKGSMHHDFIVENIIGDYVVACPWRALGCDFIGQLCLLSGHKKTCVMNPSTMPPALRAHTTASLNKVNSNQSLDIKSYKNNQQSSVKVSFVFQSQLPSNTITTAERIIDGNQCSNSHNVESRNGSSSYNDAHEESVILFSDDEADLPPAPPPSLLFRLYHNSDADSRDLLCDFIQNGSNSTTQSSSINNKNKDVPNKRGRKK</sequence>
<organism evidence="7 8">
    <name type="scientific">Schistosoma rodhaini</name>
    <dbReference type="NCBI Taxonomy" id="6188"/>
    <lineage>
        <taxon>Eukaryota</taxon>
        <taxon>Metazoa</taxon>
        <taxon>Spiralia</taxon>
        <taxon>Lophotrochozoa</taxon>
        <taxon>Platyhelminthes</taxon>
        <taxon>Trematoda</taxon>
        <taxon>Digenea</taxon>
        <taxon>Strigeidida</taxon>
        <taxon>Schistosomatoidea</taxon>
        <taxon>Schistosomatidae</taxon>
        <taxon>Schistosoma</taxon>
    </lineage>
</organism>
<evidence type="ECO:0000259" key="6">
    <source>
        <dbReference type="PROSITE" id="PS50089"/>
    </source>
</evidence>
<dbReference type="WBParaSite" id="SRDH1_7940.1">
    <property type="protein sequence ID" value="SRDH1_7940.1"/>
    <property type="gene ID" value="SRDH1_7940"/>
</dbReference>
<evidence type="ECO:0000313" key="7">
    <source>
        <dbReference type="Proteomes" id="UP000050792"/>
    </source>
</evidence>
<dbReference type="PROSITE" id="PS50089">
    <property type="entry name" value="ZF_RING_2"/>
    <property type="match status" value="1"/>
</dbReference>
<dbReference type="SUPFAM" id="SSF57850">
    <property type="entry name" value="RING/U-box"/>
    <property type="match status" value="1"/>
</dbReference>
<reference evidence="8" key="2">
    <citation type="submission" date="2023-11" db="UniProtKB">
        <authorList>
            <consortium name="WormBaseParasite"/>
        </authorList>
    </citation>
    <scope>IDENTIFICATION</scope>
</reference>
<feature type="domain" description="RING-type" evidence="6">
    <location>
        <begin position="56"/>
        <end position="94"/>
    </location>
</feature>
<keyword evidence="1" id="KW-0479">Metal-binding</keyword>
<feature type="region of interest" description="Disordered" evidence="5">
    <location>
        <begin position="276"/>
        <end position="299"/>
    </location>
</feature>
<proteinExistence type="predicted"/>
<accession>A0AA85G4R0</accession>
<dbReference type="GO" id="GO:0061630">
    <property type="term" value="F:ubiquitin protein ligase activity"/>
    <property type="evidence" value="ECO:0007669"/>
    <property type="project" value="TreeGrafter"/>
</dbReference>
<dbReference type="InterPro" id="IPR013083">
    <property type="entry name" value="Znf_RING/FYVE/PHD"/>
</dbReference>
<evidence type="ECO:0000256" key="1">
    <source>
        <dbReference type="ARBA" id="ARBA00022723"/>
    </source>
</evidence>
<dbReference type="InterPro" id="IPR003613">
    <property type="entry name" value="Ubox_domain"/>
</dbReference>
<dbReference type="PROSITE" id="PS00518">
    <property type="entry name" value="ZF_RING_1"/>
    <property type="match status" value="1"/>
</dbReference>
<evidence type="ECO:0000256" key="2">
    <source>
        <dbReference type="ARBA" id="ARBA00022771"/>
    </source>
</evidence>
<dbReference type="InterPro" id="IPR051438">
    <property type="entry name" value="RNF_E3_ubiq-protein_ligase"/>
</dbReference>
<dbReference type="GO" id="GO:0008270">
    <property type="term" value="F:zinc ion binding"/>
    <property type="evidence" value="ECO:0007669"/>
    <property type="project" value="UniProtKB-KW"/>
</dbReference>
<dbReference type="InterPro" id="IPR017907">
    <property type="entry name" value="Znf_RING_CS"/>
</dbReference>
<feature type="compositionally biased region" description="Low complexity" evidence="5">
    <location>
        <begin position="276"/>
        <end position="286"/>
    </location>
</feature>
<evidence type="ECO:0000256" key="4">
    <source>
        <dbReference type="PROSITE-ProRule" id="PRU00175"/>
    </source>
</evidence>
<protein>
    <recommendedName>
        <fullName evidence="6">RING-type domain-containing protein</fullName>
    </recommendedName>
</protein>
<evidence type="ECO:0000313" key="8">
    <source>
        <dbReference type="WBParaSite" id="SRDH1_7940.1"/>
    </source>
</evidence>
<dbReference type="InterPro" id="IPR001841">
    <property type="entry name" value="Znf_RING"/>
</dbReference>
<dbReference type="Pfam" id="PF13923">
    <property type="entry name" value="zf-C3HC4_2"/>
    <property type="match status" value="1"/>
</dbReference>
<dbReference type="AlphaFoldDB" id="A0AA85G4R0"/>
<dbReference type="SMART" id="SM00184">
    <property type="entry name" value="RING"/>
    <property type="match status" value="1"/>
</dbReference>
<keyword evidence="3" id="KW-0862">Zinc</keyword>